<evidence type="ECO:0000313" key="4">
    <source>
        <dbReference type="Proteomes" id="UP000295164"/>
    </source>
</evidence>
<dbReference type="Proteomes" id="UP000295164">
    <property type="component" value="Unassembled WGS sequence"/>
</dbReference>
<accession>A0A4R4DXK2</accession>
<reference evidence="3 4" key="1">
    <citation type="submission" date="2019-03" db="EMBL/GenBank/DDBJ databases">
        <authorList>
            <person name="Kim M.K.M."/>
        </authorList>
    </citation>
    <scope>NUCLEOTIDE SEQUENCE [LARGE SCALE GENOMIC DNA]</scope>
    <source>
        <strain evidence="3 4">17J68-15</strain>
    </source>
</reference>
<keyword evidence="2" id="KW-0732">Signal</keyword>
<protein>
    <recommendedName>
        <fullName evidence="5">FTP domain-containing protein</fullName>
    </recommendedName>
</protein>
<proteinExistence type="predicted"/>
<organism evidence="3 4">
    <name type="scientific">Flaviaesturariibacter aridisoli</name>
    <dbReference type="NCBI Taxonomy" id="2545761"/>
    <lineage>
        <taxon>Bacteria</taxon>
        <taxon>Pseudomonadati</taxon>
        <taxon>Bacteroidota</taxon>
        <taxon>Chitinophagia</taxon>
        <taxon>Chitinophagales</taxon>
        <taxon>Chitinophagaceae</taxon>
        <taxon>Flaviaestuariibacter</taxon>
    </lineage>
</organism>
<evidence type="ECO:0008006" key="5">
    <source>
        <dbReference type="Google" id="ProtNLM"/>
    </source>
</evidence>
<feature type="region of interest" description="Disordered" evidence="1">
    <location>
        <begin position="225"/>
        <end position="280"/>
    </location>
</feature>
<feature type="compositionally biased region" description="Basic and acidic residues" evidence="1">
    <location>
        <begin position="265"/>
        <end position="280"/>
    </location>
</feature>
<feature type="signal peptide" evidence="2">
    <location>
        <begin position="1"/>
        <end position="21"/>
    </location>
</feature>
<evidence type="ECO:0000256" key="2">
    <source>
        <dbReference type="SAM" id="SignalP"/>
    </source>
</evidence>
<dbReference type="RefSeq" id="WP_131853394.1">
    <property type="nucleotide sequence ID" value="NZ_SKFH01000034.1"/>
</dbReference>
<gene>
    <name evidence="3" type="ORF">E0486_15440</name>
</gene>
<evidence type="ECO:0000313" key="3">
    <source>
        <dbReference type="EMBL" id="TCZ67471.1"/>
    </source>
</evidence>
<sequence>MNRANALLLLLLSFFTVAASAQEDAVTKTTDSIVAEGRRLYRREMASWYGTDLFLEAYTNRENIGGYFSYTDGALARCVFFSRAAQPSVIGSITFDSTYNTRTAKVDLAERPFSSEERALHDIRQATLDLMQSDTLFQSYSNSSFNLIPLIDGVDRKVYVLTGPKREGLVVFGNDYLVSFDGNNAVTGKRRLHRHRRVHADAVRPLYEVEAAQRGFEELPEHLERADQRALRDDDGSAGSHQRRPEEAPPETLMPVNVSGRRVSFHAEGRERFTERTKSI</sequence>
<dbReference type="AlphaFoldDB" id="A0A4R4DXK2"/>
<feature type="compositionally biased region" description="Basic and acidic residues" evidence="1">
    <location>
        <begin position="225"/>
        <end position="235"/>
    </location>
</feature>
<dbReference type="OrthoDB" id="1075024at2"/>
<feature type="chain" id="PRO_5020267121" description="FTP domain-containing protein" evidence="2">
    <location>
        <begin position="22"/>
        <end position="280"/>
    </location>
</feature>
<name>A0A4R4DXK2_9BACT</name>
<keyword evidence="4" id="KW-1185">Reference proteome</keyword>
<comment type="caution">
    <text evidence="3">The sequence shown here is derived from an EMBL/GenBank/DDBJ whole genome shotgun (WGS) entry which is preliminary data.</text>
</comment>
<dbReference type="EMBL" id="SKFH01000034">
    <property type="protein sequence ID" value="TCZ67471.1"/>
    <property type="molecule type" value="Genomic_DNA"/>
</dbReference>
<evidence type="ECO:0000256" key="1">
    <source>
        <dbReference type="SAM" id="MobiDB-lite"/>
    </source>
</evidence>